<dbReference type="AlphaFoldDB" id="A0AAV4SDF1"/>
<evidence type="ECO:0000313" key="1">
    <source>
        <dbReference type="EMBL" id="GIY30984.1"/>
    </source>
</evidence>
<dbReference type="Proteomes" id="UP001054837">
    <property type="component" value="Unassembled WGS sequence"/>
</dbReference>
<proteinExistence type="predicted"/>
<keyword evidence="2" id="KW-1185">Reference proteome</keyword>
<sequence length="76" mass="8556">MQKAFIVHLSSQLAPEKIWIAFYCHHSAKTNIFSCPQKEMILTKLLAEKVANGCYTLKTATTTHIGKHYCLSIMTA</sequence>
<reference evidence="1 2" key="1">
    <citation type="submission" date="2021-06" db="EMBL/GenBank/DDBJ databases">
        <title>Caerostris darwini draft genome.</title>
        <authorList>
            <person name="Kono N."/>
            <person name="Arakawa K."/>
        </authorList>
    </citation>
    <scope>NUCLEOTIDE SEQUENCE [LARGE SCALE GENOMIC DNA]</scope>
</reference>
<name>A0AAV4SDF1_9ARAC</name>
<dbReference type="EMBL" id="BPLQ01007582">
    <property type="protein sequence ID" value="GIY30984.1"/>
    <property type="molecule type" value="Genomic_DNA"/>
</dbReference>
<gene>
    <name evidence="1" type="ORF">CDAR_247031</name>
</gene>
<evidence type="ECO:0000313" key="2">
    <source>
        <dbReference type="Proteomes" id="UP001054837"/>
    </source>
</evidence>
<accession>A0AAV4SDF1</accession>
<comment type="caution">
    <text evidence="1">The sequence shown here is derived from an EMBL/GenBank/DDBJ whole genome shotgun (WGS) entry which is preliminary data.</text>
</comment>
<protein>
    <submittedName>
        <fullName evidence="1">Uncharacterized protein</fullName>
    </submittedName>
</protein>
<organism evidence="1 2">
    <name type="scientific">Caerostris darwini</name>
    <dbReference type="NCBI Taxonomy" id="1538125"/>
    <lineage>
        <taxon>Eukaryota</taxon>
        <taxon>Metazoa</taxon>
        <taxon>Ecdysozoa</taxon>
        <taxon>Arthropoda</taxon>
        <taxon>Chelicerata</taxon>
        <taxon>Arachnida</taxon>
        <taxon>Araneae</taxon>
        <taxon>Araneomorphae</taxon>
        <taxon>Entelegynae</taxon>
        <taxon>Araneoidea</taxon>
        <taxon>Araneidae</taxon>
        <taxon>Caerostris</taxon>
    </lineage>
</organism>